<evidence type="ECO:0000313" key="1">
    <source>
        <dbReference type="EMBL" id="SPD73944.1"/>
    </source>
</evidence>
<name>A0A445MWN4_9BACT</name>
<gene>
    <name evidence="1" type="ORF">PITCH_A2030088</name>
</gene>
<accession>A0A445MWN4</accession>
<dbReference type="AlphaFoldDB" id="A0A445MWN4"/>
<dbReference type="EMBL" id="OJIN01000117">
    <property type="protein sequence ID" value="SPD73944.1"/>
    <property type="molecule type" value="Genomic_DNA"/>
</dbReference>
<proteinExistence type="predicted"/>
<sequence length="261" mass="29643">MRILPYTMSHLAIIALSILLTYGCNAWRGSHRQPESTDLQRDAASLLAYMTPDEVNLAALEDAELAQERYQVKKILEEADALARSRIGYRTDKRDAPLTRAYIGHPPENLSCTEFIWLIYSSAGLDLGNFHIETKEMAYDKGVYEPYLVKLRPSTAVRPGDTLIYEYPDEELIREEEEAGRYRSGHAVMVVSSDQKIVIGSHGDESTPLGAPTGVGYRRLLTDWSQWTAGRTLKAIYRLREDYNMSIKDFPEFARPMGQYP</sequence>
<organism evidence="1">
    <name type="scientific">uncultured Desulfobacterium sp</name>
    <dbReference type="NCBI Taxonomy" id="201089"/>
    <lineage>
        <taxon>Bacteria</taxon>
        <taxon>Pseudomonadati</taxon>
        <taxon>Thermodesulfobacteriota</taxon>
        <taxon>Desulfobacteria</taxon>
        <taxon>Desulfobacterales</taxon>
        <taxon>Desulfobacteriaceae</taxon>
        <taxon>Desulfobacterium</taxon>
        <taxon>environmental samples</taxon>
    </lineage>
</organism>
<protein>
    <submittedName>
        <fullName evidence="1">Uncharacterized protein</fullName>
    </submittedName>
</protein>
<dbReference type="PROSITE" id="PS51257">
    <property type="entry name" value="PROKAR_LIPOPROTEIN"/>
    <property type="match status" value="1"/>
</dbReference>
<reference evidence="1" key="1">
    <citation type="submission" date="2018-01" db="EMBL/GenBank/DDBJ databases">
        <authorList>
            <person name="Regsiter A."/>
            <person name="William W."/>
        </authorList>
    </citation>
    <scope>NUCLEOTIDE SEQUENCE</scope>
    <source>
        <strain evidence="1">TRIP AH-1</strain>
    </source>
</reference>